<evidence type="ECO:0000256" key="5">
    <source>
        <dbReference type="ARBA" id="ARBA00013061"/>
    </source>
</evidence>
<feature type="binding site" evidence="13">
    <location>
        <position position="157"/>
    </location>
    <ligand>
        <name>substrate</name>
    </ligand>
</feature>
<feature type="binding site" evidence="14">
    <location>
        <position position="124"/>
    </location>
    <ligand>
        <name>(2R)-3-phosphoglycerate</name>
        <dbReference type="ChEBI" id="CHEBI:58272"/>
    </ligand>
</feature>
<evidence type="ECO:0000256" key="12">
    <source>
        <dbReference type="ARBA" id="ARBA00023152"/>
    </source>
</evidence>
<dbReference type="FunFam" id="3.40.50.1260:FF:000006">
    <property type="entry name" value="Phosphoglycerate kinase"/>
    <property type="match status" value="1"/>
</dbReference>
<dbReference type="Gene3D" id="3.40.50.1260">
    <property type="entry name" value="Phosphoglycerate kinase, N-terminal domain"/>
    <property type="match status" value="2"/>
</dbReference>
<dbReference type="InterPro" id="IPR001576">
    <property type="entry name" value="Phosphoglycerate_kinase"/>
</dbReference>
<evidence type="ECO:0000256" key="2">
    <source>
        <dbReference type="ARBA" id="ARBA00004838"/>
    </source>
</evidence>
<feature type="binding site" evidence="14">
    <location>
        <position position="35"/>
    </location>
    <ligand>
        <name>(2R)-3-phosphoglycerate</name>
        <dbReference type="ChEBI" id="CHEBI:58272"/>
    </ligand>
</feature>
<evidence type="ECO:0000256" key="6">
    <source>
        <dbReference type="ARBA" id="ARBA00016471"/>
    </source>
</evidence>
<feature type="binding site" evidence="13">
    <location>
        <position position="124"/>
    </location>
    <ligand>
        <name>substrate</name>
    </ligand>
</feature>
<feature type="binding site" evidence="13">
    <location>
        <position position="35"/>
    </location>
    <ligand>
        <name>substrate</name>
    </ligand>
</feature>
<dbReference type="AlphaFoldDB" id="A0A1F6LGP5"/>
<feature type="binding site" evidence="13 14">
    <location>
        <begin position="58"/>
        <end position="61"/>
    </location>
    <ligand>
        <name>substrate</name>
    </ligand>
</feature>
<comment type="similarity">
    <text evidence="3 13 16">Belongs to the phosphoglycerate kinase family.</text>
</comment>
<keyword evidence="12 13" id="KW-0324">Glycolysis</keyword>
<feature type="binding site" evidence="14">
    <location>
        <position position="157"/>
    </location>
    <ligand>
        <name>(2R)-3-phosphoglycerate</name>
        <dbReference type="ChEBI" id="CHEBI:58272"/>
    </ligand>
</feature>
<dbReference type="InterPro" id="IPR015824">
    <property type="entry name" value="Phosphoglycerate_kinase_N"/>
</dbReference>
<evidence type="ECO:0000313" key="18">
    <source>
        <dbReference type="Proteomes" id="UP000177067"/>
    </source>
</evidence>
<evidence type="ECO:0000256" key="13">
    <source>
        <dbReference type="HAMAP-Rule" id="MF_00145"/>
    </source>
</evidence>
<evidence type="ECO:0000256" key="9">
    <source>
        <dbReference type="ARBA" id="ARBA00022741"/>
    </source>
</evidence>
<comment type="pathway">
    <text evidence="2 13">Carbohydrate degradation; glycolysis; pyruvate from D-glyceraldehyde 3-phosphate: step 2/5.</text>
</comment>
<comment type="subcellular location">
    <subcellularLocation>
        <location evidence="13">Cytoplasm</location>
    </subcellularLocation>
</comment>
<evidence type="ECO:0000256" key="10">
    <source>
        <dbReference type="ARBA" id="ARBA00022777"/>
    </source>
</evidence>
<evidence type="ECO:0000313" key="17">
    <source>
        <dbReference type="EMBL" id="OGH58618.1"/>
    </source>
</evidence>
<comment type="caution">
    <text evidence="13">Lacks conserved residue(s) required for the propagation of feature annotation.</text>
</comment>
<evidence type="ECO:0000256" key="15">
    <source>
        <dbReference type="PIRSR" id="PIRSR000724-2"/>
    </source>
</evidence>
<accession>A0A1F6LGP5</accession>
<dbReference type="PIRSF" id="PIRSF000724">
    <property type="entry name" value="Pgk"/>
    <property type="match status" value="1"/>
</dbReference>
<dbReference type="Pfam" id="PF00162">
    <property type="entry name" value="PGK"/>
    <property type="match status" value="1"/>
</dbReference>
<feature type="binding site" evidence="13 15">
    <location>
        <position position="327"/>
    </location>
    <ligand>
        <name>ATP</name>
        <dbReference type="ChEBI" id="CHEBI:30616"/>
    </ligand>
</feature>
<evidence type="ECO:0000256" key="8">
    <source>
        <dbReference type="ARBA" id="ARBA00022679"/>
    </source>
</evidence>
<dbReference type="GO" id="GO:0006094">
    <property type="term" value="P:gluconeogenesis"/>
    <property type="evidence" value="ECO:0007669"/>
    <property type="project" value="TreeGrafter"/>
</dbReference>
<gene>
    <name evidence="13" type="primary">pgk</name>
    <name evidence="17" type="ORF">A2725_02875</name>
</gene>
<dbReference type="GO" id="GO:0043531">
    <property type="term" value="F:ADP binding"/>
    <property type="evidence" value="ECO:0007669"/>
    <property type="project" value="TreeGrafter"/>
</dbReference>
<sequence length="398" mass="43501">MQTIKSIKNLKGMKILVRVDFNVPIKNKSVIDDSRIVASLPTIKYLSDAGAKVILIAHLGRPDGEVVPELKLDSVAECLSNLLKKQVKKIETKNFKFNNEALHKLRDSIDQMELGQVVMFDNIRFSPYESKNTGTLAKDLASLADAFVLDGFAVAHRASASVTGVAKYLPSYAGLLLEEEINGLKKILKKPKKPFIAIMGGIKVSTKVPVMLNLLPKVSNILIGGGILNSYLKCRKYGVGMSKVDGSCDKIMKKMGKKRKMILPVDLVVGDNKGRNFRIVRLGKKPHNICTGHEAIYDIGPESICLFSSYIKKSQTIVWNGAVGYFEQKPYNIGTLSIARLVASRSKGRAYGVIGGGETLQAMKEIEMGEFVDLISTGGGAMLEFLSGRKLPGIEALK</sequence>
<dbReference type="PANTHER" id="PTHR11406:SF23">
    <property type="entry name" value="PHOSPHOGLYCERATE KINASE 1, CHLOROPLASTIC-RELATED"/>
    <property type="match status" value="1"/>
</dbReference>
<dbReference type="InterPro" id="IPR036043">
    <property type="entry name" value="Phosphoglycerate_kinase_sf"/>
</dbReference>
<feature type="binding site" evidence="13 14">
    <location>
        <begin position="20"/>
        <end position="22"/>
    </location>
    <ligand>
        <name>substrate</name>
    </ligand>
</feature>
<keyword evidence="8 13" id="KW-0808">Transferase</keyword>
<comment type="catalytic activity">
    <reaction evidence="1 13 16">
        <text>(2R)-3-phosphoglycerate + ATP = (2R)-3-phospho-glyceroyl phosphate + ADP</text>
        <dbReference type="Rhea" id="RHEA:14801"/>
        <dbReference type="ChEBI" id="CHEBI:30616"/>
        <dbReference type="ChEBI" id="CHEBI:57604"/>
        <dbReference type="ChEBI" id="CHEBI:58272"/>
        <dbReference type="ChEBI" id="CHEBI:456216"/>
        <dbReference type="EC" id="2.7.2.3"/>
    </reaction>
</comment>
<evidence type="ECO:0000256" key="11">
    <source>
        <dbReference type="ARBA" id="ARBA00022840"/>
    </source>
</evidence>
<evidence type="ECO:0000256" key="7">
    <source>
        <dbReference type="ARBA" id="ARBA00022490"/>
    </source>
</evidence>
<dbReference type="GO" id="GO:0006096">
    <property type="term" value="P:glycolytic process"/>
    <property type="evidence" value="ECO:0007669"/>
    <property type="project" value="UniProtKB-UniRule"/>
</dbReference>
<evidence type="ECO:0000256" key="1">
    <source>
        <dbReference type="ARBA" id="ARBA00000642"/>
    </source>
</evidence>
<dbReference type="UniPathway" id="UPA00109">
    <property type="reaction ID" value="UER00185"/>
</dbReference>
<dbReference type="Proteomes" id="UP000177067">
    <property type="component" value="Unassembled WGS sequence"/>
</dbReference>
<dbReference type="PRINTS" id="PR00477">
    <property type="entry name" value="PHGLYCKINASE"/>
</dbReference>
<keyword evidence="7 13" id="KW-0963">Cytoplasm</keyword>
<keyword evidence="10 13" id="KW-0418">Kinase</keyword>
<comment type="subunit">
    <text evidence="4 13">Monomer.</text>
</comment>
<dbReference type="GO" id="GO:0005829">
    <property type="term" value="C:cytosol"/>
    <property type="evidence" value="ECO:0007669"/>
    <property type="project" value="TreeGrafter"/>
</dbReference>
<comment type="caution">
    <text evidence="17">The sequence shown here is derived from an EMBL/GenBank/DDBJ whole genome shotgun (WGS) entry which is preliminary data.</text>
</comment>
<proteinExistence type="inferred from homology"/>
<dbReference type="EMBL" id="MFPS01000009">
    <property type="protein sequence ID" value="OGH58618.1"/>
    <property type="molecule type" value="Genomic_DNA"/>
</dbReference>
<evidence type="ECO:0000256" key="3">
    <source>
        <dbReference type="ARBA" id="ARBA00008982"/>
    </source>
</evidence>
<organism evidence="17 18">
    <name type="scientific">Candidatus Magasanikbacteria bacterium RIFCSPHIGHO2_01_FULL_33_34</name>
    <dbReference type="NCBI Taxonomy" id="1798671"/>
    <lineage>
        <taxon>Bacteria</taxon>
        <taxon>Candidatus Magasanikiibacteriota</taxon>
    </lineage>
</organism>
<evidence type="ECO:0000256" key="14">
    <source>
        <dbReference type="PIRSR" id="PIRSR000724-1"/>
    </source>
</evidence>
<dbReference type="FunFam" id="3.40.50.1260:FF:000031">
    <property type="entry name" value="Phosphoglycerate kinase 1"/>
    <property type="match status" value="1"/>
</dbReference>
<dbReference type="HAMAP" id="MF_00145">
    <property type="entry name" value="Phosphoglyc_kinase"/>
    <property type="match status" value="1"/>
</dbReference>
<protein>
    <recommendedName>
        <fullName evidence="6 13">Phosphoglycerate kinase</fullName>
        <ecNumber evidence="5 13">2.7.2.3</ecNumber>
    </recommendedName>
</protein>
<keyword evidence="11 13" id="KW-0067">ATP-binding</keyword>
<keyword evidence="9 13" id="KW-0547">Nucleotide-binding</keyword>
<evidence type="ECO:0000256" key="4">
    <source>
        <dbReference type="ARBA" id="ARBA00011245"/>
    </source>
</evidence>
<feature type="binding site" evidence="13 15">
    <location>
        <position position="207"/>
    </location>
    <ligand>
        <name>ATP</name>
        <dbReference type="ChEBI" id="CHEBI:30616"/>
    </ligand>
</feature>
<dbReference type="GO" id="GO:0005524">
    <property type="term" value="F:ATP binding"/>
    <property type="evidence" value="ECO:0007669"/>
    <property type="project" value="UniProtKB-KW"/>
</dbReference>
<dbReference type="EC" id="2.7.2.3" evidence="5 13"/>
<evidence type="ECO:0000256" key="16">
    <source>
        <dbReference type="RuleBase" id="RU000532"/>
    </source>
</evidence>
<name>A0A1F6LGP5_9BACT</name>
<dbReference type="PANTHER" id="PTHR11406">
    <property type="entry name" value="PHOSPHOGLYCERATE KINASE"/>
    <property type="match status" value="1"/>
</dbReference>
<dbReference type="GO" id="GO:0004618">
    <property type="term" value="F:phosphoglycerate kinase activity"/>
    <property type="evidence" value="ECO:0007669"/>
    <property type="project" value="UniProtKB-UniRule"/>
</dbReference>
<dbReference type="SUPFAM" id="SSF53748">
    <property type="entry name" value="Phosphoglycerate kinase"/>
    <property type="match status" value="1"/>
</dbReference>
<feature type="binding site" evidence="13">
    <location>
        <begin position="356"/>
        <end position="359"/>
    </location>
    <ligand>
        <name>ATP</name>
        <dbReference type="ChEBI" id="CHEBI:30616"/>
    </ligand>
</feature>
<reference evidence="17 18" key="1">
    <citation type="journal article" date="2016" name="Nat. Commun.">
        <title>Thousands of microbial genomes shed light on interconnected biogeochemical processes in an aquifer system.</title>
        <authorList>
            <person name="Anantharaman K."/>
            <person name="Brown C.T."/>
            <person name="Hug L.A."/>
            <person name="Sharon I."/>
            <person name="Castelle C.J."/>
            <person name="Probst A.J."/>
            <person name="Thomas B.C."/>
            <person name="Singh A."/>
            <person name="Wilkins M.J."/>
            <person name="Karaoz U."/>
            <person name="Brodie E.L."/>
            <person name="Williams K.H."/>
            <person name="Hubbard S.S."/>
            <person name="Banfield J.F."/>
        </authorList>
    </citation>
    <scope>NUCLEOTIDE SEQUENCE [LARGE SCALE GENOMIC DNA]</scope>
</reference>